<evidence type="ECO:0000259" key="6">
    <source>
        <dbReference type="Pfam" id="PF00389"/>
    </source>
</evidence>
<dbReference type="PANTHER" id="PTHR42938:SF9">
    <property type="entry name" value="FORMATE DEHYDROGENASE 1"/>
    <property type="match status" value="1"/>
</dbReference>
<comment type="caution">
    <text evidence="9">The sequence shown here is derived from an EMBL/GenBank/DDBJ whole genome shotgun (WGS) entry which is preliminary data.</text>
</comment>
<comment type="subcellular location">
    <subcellularLocation>
        <location evidence="5">Cytoplasm</location>
    </subcellularLocation>
</comment>
<dbReference type="InterPro" id="IPR024531">
    <property type="entry name" value="Erythronate-4-P_DHase_dimer"/>
</dbReference>
<comment type="catalytic activity">
    <reaction evidence="5">
        <text>4-phospho-D-erythronate + NAD(+) = (R)-3-hydroxy-2-oxo-4-phosphooxybutanoate + NADH + H(+)</text>
        <dbReference type="Rhea" id="RHEA:18829"/>
        <dbReference type="ChEBI" id="CHEBI:15378"/>
        <dbReference type="ChEBI" id="CHEBI:57540"/>
        <dbReference type="ChEBI" id="CHEBI:57945"/>
        <dbReference type="ChEBI" id="CHEBI:58538"/>
        <dbReference type="ChEBI" id="CHEBI:58766"/>
        <dbReference type="EC" id="1.1.1.290"/>
    </reaction>
</comment>
<feature type="active site" description="Proton donor" evidence="5">
    <location>
        <position position="267"/>
    </location>
</feature>
<evidence type="ECO:0000259" key="7">
    <source>
        <dbReference type="Pfam" id="PF02826"/>
    </source>
</evidence>
<evidence type="ECO:0000259" key="8">
    <source>
        <dbReference type="Pfam" id="PF11890"/>
    </source>
</evidence>
<feature type="active site" evidence="5">
    <location>
        <position position="221"/>
    </location>
</feature>
<feature type="binding site" evidence="5">
    <location>
        <position position="188"/>
    </location>
    <ligand>
        <name>NAD(+)</name>
        <dbReference type="ChEBI" id="CHEBI:57540"/>
    </ligand>
</feature>
<organism evidence="9 10">
    <name type="scientific">Gibbsiella dentisursi</name>
    <dbReference type="NCBI Taxonomy" id="796890"/>
    <lineage>
        <taxon>Bacteria</taxon>
        <taxon>Pseudomonadati</taxon>
        <taxon>Pseudomonadota</taxon>
        <taxon>Gammaproteobacteria</taxon>
        <taxon>Enterobacterales</taxon>
        <taxon>Yersiniaceae</taxon>
        <taxon>Gibbsiella</taxon>
    </lineage>
</organism>
<dbReference type="InterPro" id="IPR029752">
    <property type="entry name" value="D-isomer_DH_CS1"/>
</dbReference>
<feature type="binding site" evidence="5">
    <location>
        <position position="58"/>
    </location>
    <ligand>
        <name>substrate</name>
    </ligand>
</feature>
<dbReference type="Pfam" id="PF11890">
    <property type="entry name" value="DUF3410"/>
    <property type="match status" value="1"/>
</dbReference>
<gene>
    <name evidence="5 9" type="primary">pdxB</name>
    <name evidence="9" type="ORF">GCM10022405_31000</name>
</gene>
<dbReference type="Proteomes" id="UP001499994">
    <property type="component" value="Unassembled WGS sequence"/>
</dbReference>
<dbReference type="PROSITE" id="PS00671">
    <property type="entry name" value="D_2_HYDROXYACID_DH_3"/>
    <property type="match status" value="1"/>
</dbReference>
<evidence type="ECO:0000256" key="5">
    <source>
        <dbReference type="HAMAP-Rule" id="MF_01825"/>
    </source>
</evidence>
<dbReference type="InterPro" id="IPR020921">
    <property type="entry name" value="Erythronate-4-P_DHase"/>
</dbReference>
<evidence type="ECO:0000256" key="1">
    <source>
        <dbReference type="ARBA" id="ARBA00022490"/>
    </source>
</evidence>
<dbReference type="Pfam" id="PF00389">
    <property type="entry name" value="2-Hacid_dh"/>
    <property type="match status" value="1"/>
</dbReference>
<dbReference type="Pfam" id="PF02826">
    <property type="entry name" value="2-Hacid_dh_C"/>
    <property type="match status" value="1"/>
</dbReference>
<feature type="domain" description="D-isomer specific 2-hydroxyacid dehydrogenase NAD-binding" evidence="7">
    <location>
        <begin position="122"/>
        <end position="260"/>
    </location>
</feature>
<dbReference type="EMBL" id="BAABDG010000007">
    <property type="protein sequence ID" value="GAA3903540.1"/>
    <property type="molecule type" value="Genomic_DNA"/>
</dbReference>
<dbReference type="PANTHER" id="PTHR42938">
    <property type="entry name" value="FORMATE DEHYDROGENASE 1"/>
    <property type="match status" value="1"/>
</dbReference>
<keyword evidence="1 5" id="KW-0963">Cytoplasm</keyword>
<dbReference type="InterPro" id="IPR006139">
    <property type="entry name" value="D-isomer_2_OHA_DH_cat_dom"/>
</dbReference>
<name>A0ABP7LQN8_9GAMM</name>
<feature type="active site" evidence="5">
    <location>
        <position position="250"/>
    </location>
</feature>
<keyword evidence="2 5" id="KW-0560">Oxidoreductase</keyword>
<evidence type="ECO:0000256" key="2">
    <source>
        <dbReference type="ARBA" id="ARBA00023002"/>
    </source>
</evidence>
<evidence type="ECO:0000313" key="10">
    <source>
        <dbReference type="Proteomes" id="UP001499994"/>
    </source>
</evidence>
<dbReference type="CDD" id="cd12158">
    <property type="entry name" value="ErythrP_dh"/>
    <property type="match status" value="1"/>
</dbReference>
<keyword evidence="4 5" id="KW-0664">Pyridoxine biosynthesis</keyword>
<feature type="binding site" evidence="5">
    <location>
        <position position="159"/>
    </location>
    <ligand>
        <name>NAD(+)</name>
        <dbReference type="ChEBI" id="CHEBI:57540"/>
    </ligand>
</feature>
<feature type="domain" description="D-isomer specific 2-hydroxyacid dehydrogenase catalytic" evidence="6">
    <location>
        <begin position="17"/>
        <end position="293"/>
    </location>
</feature>
<dbReference type="NCBIfam" id="NF001309">
    <property type="entry name" value="PRK00257.1"/>
    <property type="match status" value="1"/>
</dbReference>
<accession>A0ABP7LQN8</accession>
<dbReference type="PROSITE" id="PS00065">
    <property type="entry name" value="D_2_HYDROXYACID_DH_1"/>
    <property type="match status" value="1"/>
</dbReference>
<protein>
    <recommendedName>
        <fullName evidence="5">Erythronate-4-phosphate dehydrogenase</fullName>
        <ecNumber evidence="5">1.1.1.290</ecNumber>
    </recommendedName>
</protein>
<reference evidence="10" key="1">
    <citation type="journal article" date="2019" name="Int. J. Syst. Evol. Microbiol.">
        <title>The Global Catalogue of Microorganisms (GCM) 10K type strain sequencing project: providing services to taxonomists for standard genome sequencing and annotation.</title>
        <authorList>
            <consortium name="The Broad Institute Genomics Platform"/>
            <consortium name="The Broad Institute Genome Sequencing Center for Infectious Disease"/>
            <person name="Wu L."/>
            <person name="Ma J."/>
        </authorList>
    </citation>
    <scope>NUCLEOTIDE SEQUENCE [LARGE SCALE GENOMIC DNA]</scope>
    <source>
        <strain evidence="10">JCM 17201</strain>
    </source>
</reference>
<evidence type="ECO:0000313" key="9">
    <source>
        <dbReference type="EMBL" id="GAA3903540.1"/>
    </source>
</evidence>
<feature type="binding site" evidence="5">
    <location>
        <position position="270"/>
    </location>
    <ligand>
        <name>NAD(+)</name>
        <dbReference type="ChEBI" id="CHEBI:57540"/>
    </ligand>
</feature>
<comment type="caution">
    <text evidence="5">Lacks conserved residue(s) required for the propagation of feature annotation.</text>
</comment>
<dbReference type="EC" id="1.1.1.290" evidence="5"/>
<dbReference type="SUPFAM" id="SSF51735">
    <property type="entry name" value="NAD(P)-binding Rossmann-fold domains"/>
    <property type="match status" value="1"/>
</dbReference>
<dbReference type="InterPro" id="IPR038251">
    <property type="entry name" value="PdxB_dimer_sf"/>
</dbReference>
<sequence length="386" mass="42046">MPDEHCFNPPESEVKILVDENMPYAAELFSRLGEVRAVPGRPIPRDALADAGALMVRSVTKVNEELLAGTRIGFVGSATAGTDHVDDAWLKQAGIAFSAAPGCNAIAVVEYVFSALMLLAERDGFQLRDKTVGIIGVGNVGSRLDARLKALGVRTLLCDPPRAARGDAGAFWPLEKLVAEADVLTFHTPLNKSGPYNTLHLADAELLAALPDNRILINACRGPVVDNAALLQALEQGKKLSTVLDVWEPEPALSLPLLARVDIGTAHIAGYSLEGKARGTTQVFEAFSQYLDRPQQVELAALLPVPAFSEIRLHGPLDDAKLKRLMHLVYDVRRDDAPLRKVAGQPGEFDRLRKQYQERREWSSLRVRCDDSASAELLHQLGFTVQ</sequence>
<keyword evidence="10" id="KW-1185">Reference proteome</keyword>
<dbReference type="InterPro" id="IPR006140">
    <property type="entry name" value="D-isomer_DH_NAD-bd"/>
</dbReference>
<keyword evidence="3 5" id="KW-0520">NAD</keyword>
<comment type="pathway">
    <text evidence="5">Cofactor biosynthesis; pyridoxine 5'-phosphate biosynthesis; pyridoxine 5'-phosphate from D-erythrose 4-phosphate: step 2/5.</text>
</comment>
<dbReference type="InterPro" id="IPR029753">
    <property type="entry name" value="D-isomer_DH_CS"/>
</dbReference>
<dbReference type="SUPFAM" id="SSF52283">
    <property type="entry name" value="Formate/glycerate dehydrogenase catalytic domain-like"/>
    <property type="match status" value="1"/>
</dbReference>
<dbReference type="Gene3D" id="3.40.50.720">
    <property type="entry name" value="NAD(P)-binding Rossmann-like Domain"/>
    <property type="match status" value="2"/>
</dbReference>
<feature type="binding site" evidence="5">
    <location>
        <position position="245"/>
    </location>
    <ligand>
        <name>NAD(+)</name>
        <dbReference type="ChEBI" id="CHEBI:57540"/>
    </ligand>
</feature>
<feature type="binding site" evidence="5">
    <location>
        <position position="271"/>
    </location>
    <ligand>
        <name>substrate</name>
    </ligand>
</feature>
<evidence type="ECO:0000256" key="4">
    <source>
        <dbReference type="ARBA" id="ARBA00023096"/>
    </source>
</evidence>
<dbReference type="Gene3D" id="3.30.1370.170">
    <property type="match status" value="1"/>
</dbReference>
<proteinExistence type="inferred from homology"/>
<comment type="subunit">
    <text evidence="5">Homodimer.</text>
</comment>
<evidence type="ECO:0000256" key="3">
    <source>
        <dbReference type="ARBA" id="ARBA00023027"/>
    </source>
</evidence>
<feature type="binding site" evidence="5">
    <location>
        <position position="79"/>
    </location>
    <ligand>
        <name>substrate</name>
    </ligand>
</feature>
<feature type="domain" description="Erythronate-4-phosphate dehydrogenase dimerisation" evidence="8">
    <location>
        <begin position="302"/>
        <end position="382"/>
    </location>
</feature>
<dbReference type="InterPro" id="IPR036291">
    <property type="entry name" value="NAD(P)-bd_dom_sf"/>
</dbReference>
<comment type="function">
    <text evidence="5">Catalyzes the oxidation of erythronate-4-phosphate to 3-hydroxy-2-oxo-4-phosphonooxybutanoate.</text>
</comment>
<dbReference type="HAMAP" id="MF_01825">
    <property type="entry name" value="PdxB"/>
    <property type="match status" value="1"/>
</dbReference>
<comment type="similarity">
    <text evidence="5">Belongs to the D-isomer specific 2-hydroxyacid dehydrogenase family. PdxB subfamily.</text>
</comment>